<gene>
    <name evidence="3" type="ORF">F8388_023467</name>
</gene>
<feature type="compositionally biased region" description="Basic and acidic residues" evidence="1">
    <location>
        <begin position="37"/>
        <end position="46"/>
    </location>
</feature>
<feature type="domain" description="Reverse transcriptase zinc-binding" evidence="2">
    <location>
        <begin position="107"/>
        <end position="164"/>
    </location>
</feature>
<feature type="compositionally biased region" description="Basic and acidic residues" evidence="1">
    <location>
        <begin position="65"/>
        <end position="83"/>
    </location>
</feature>
<name>A0A7J6FKZ7_CANSA</name>
<feature type="compositionally biased region" description="Low complexity" evidence="1">
    <location>
        <begin position="27"/>
        <end position="36"/>
    </location>
</feature>
<feature type="region of interest" description="Disordered" evidence="1">
    <location>
        <begin position="1"/>
        <end position="83"/>
    </location>
</feature>
<accession>A0A7J6FKZ7</accession>
<evidence type="ECO:0000313" key="3">
    <source>
        <dbReference type="EMBL" id="KAF4371307.1"/>
    </source>
</evidence>
<evidence type="ECO:0000313" key="4">
    <source>
        <dbReference type="Proteomes" id="UP000525078"/>
    </source>
</evidence>
<organism evidence="3 4">
    <name type="scientific">Cannabis sativa</name>
    <name type="common">Hemp</name>
    <name type="synonym">Marijuana</name>
    <dbReference type="NCBI Taxonomy" id="3483"/>
    <lineage>
        <taxon>Eukaryota</taxon>
        <taxon>Viridiplantae</taxon>
        <taxon>Streptophyta</taxon>
        <taxon>Embryophyta</taxon>
        <taxon>Tracheophyta</taxon>
        <taxon>Spermatophyta</taxon>
        <taxon>Magnoliopsida</taxon>
        <taxon>eudicotyledons</taxon>
        <taxon>Gunneridae</taxon>
        <taxon>Pentapetalae</taxon>
        <taxon>rosids</taxon>
        <taxon>fabids</taxon>
        <taxon>Rosales</taxon>
        <taxon>Cannabaceae</taxon>
        <taxon>Cannabis</taxon>
    </lineage>
</organism>
<proteinExistence type="predicted"/>
<dbReference type="InterPro" id="IPR026960">
    <property type="entry name" value="RVT-Znf"/>
</dbReference>
<dbReference type="EMBL" id="JAATIP010000112">
    <property type="protein sequence ID" value="KAF4371307.1"/>
    <property type="molecule type" value="Genomic_DNA"/>
</dbReference>
<evidence type="ECO:0000256" key="1">
    <source>
        <dbReference type="SAM" id="MobiDB-lite"/>
    </source>
</evidence>
<evidence type="ECO:0000259" key="2">
    <source>
        <dbReference type="Pfam" id="PF13966"/>
    </source>
</evidence>
<dbReference type="AlphaFoldDB" id="A0A7J6FKZ7"/>
<protein>
    <recommendedName>
        <fullName evidence="2">Reverse transcriptase zinc-binding domain-containing protein</fullName>
    </recommendedName>
</protein>
<dbReference type="Pfam" id="PF13966">
    <property type="entry name" value="zf-RVT"/>
    <property type="match status" value="1"/>
</dbReference>
<feature type="compositionally biased region" description="Low complexity" evidence="1">
    <location>
        <begin position="49"/>
        <end position="60"/>
    </location>
</feature>
<sequence length="238" mass="27405">MFRKRWSTAKSNKMQPILFGASKSSYANAQPQQPAQPKDEKDDEKNIPAASNSSNANVKPQQPPKLKDEKDDKKDEKNEHYSKERETKLKTIFNVDDPFPDLGKYIKTYDYLISKETSFDSKKAVWCKLSTPKLRFIMWQMVHSNLLTRDILVKKHVPIDSAYCPIESSYAFSRRQMPKTRSKTSRAECAVRASGSSEQWRLGLNVNSILPHPMFNARMKQSSITISIAIPRHFCFLN</sequence>
<dbReference type="Proteomes" id="UP000525078">
    <property type="component" value="Unassembled WGS sequence"/>
</dbReference>
<reference evidence="3 4" key="1">
    <citation type="journal article" date="2020" name="bioRxiv">
        <title>Sequence and annotation of 42 cannabis genomes reveals extensive copy number variation in cannabinoid synthesis and pathogen resistance genes.</title>
        <authorList>
            <person name="Mckernan K.J."/>
            <person name="Helbert Y."/>
            <person name="Kane L.T."/>
            <person name="Ebling H."/>
            <person name="Zhang L."/>
            <person name="Liu B."/>
            <person name="Eaton Z."/>
            <person name="Mclaughlin S."/>
            <person name="Kingan S."/>
            <person name="Baybayan P."/>
            <person name="Concepcion G."/>
            <person name="Jordan M."/>
            <person name="Riva A."/>
            <person name="Barbazuk W."/>
            <person name="Harkins T."/>
        </authorList>
    </citation>
    <scope>NUCLEOTIDE SEQUENCE [LARGE SCALE GENOMIC DNA]</scope>
    <source>
        <strain evidence="4">cv. Jamaican Lion 4</strain>
        <tissue evidence="3">Leaf</tissue>
    </source>
</reference>
<comment type="caution">
    <text evidence="3">The sequence shown here is derived from an EMBL/GenBank/DDBJ whole genome shotgun (WGS) entry which is preliminary data.</text>
</comment>